<dbReference type="OrthoDB" id="7933507at2"/>
<protein>
    <submittedName>
        <fullName evidence="1">Uncharacterized protein</fullName>
    </submittedName>
</protein>
<dbReference type="AlphaFoldDB" id="A0A1I7NTX5"/>
<sequence>MQKFKVVVWCENCRNDVEGCFGGGSETIGSAFETWDDAQRAATEYCGNMPYNYRVEEDDEY</sequence>
<keyword evidence="2" id="KW-1185">Reference proteome</keyword>
<dbReference type="RefSeq" id="WP_092868963.1">
    <property type="nucleotide sequence ID" value="NZ_FPCH01000003.1"/>
</dbReference>
<name>A0A1I7NTX5_9HYPH</name>
<evidence type="ECO:0000313" key="2">
    <source>
        <dbReference type="Proteomes" id="UP000199423"/>
    </source>
</evidence>
<reference evidence="2" key="1">
    <citation type="submission" date="2016-10" db="EMBL/GenBank/DDBJ databases">
        <authorList>
            <person name="Varghese N."/>
            <person name="Submissions S."/>
        </authorList>
    </citation>
    <scope>NUCLEOTIDE SEQUENCE [LARGE SCALE GENOMIC DNA]</scope>
    <source>
        <strain evidence="2">DSM 1565</strain>
    </source>
</reference>
<dbReference type="EMBL" id="FPCH01000003">
    <property type="protein sequence ID" value="SFV38105.1"/>
    <property type="molecule type" value="Genomic_DNA"/>
</dbReference>
<dbReference type="Proteomes" id="UP000199423">
    <property type="component" value="Unassembled WGS sequence"/>
</dbReference>
<evidence type="ECO:0000313" key="1">
    <source>
        <dbReference type="EMBL" id="SFV38105.1"/>
    </source>
</evidence>
<proteinExistence type="predicted"/>
<organism evidence="1 2">
    <name type="scientific">Hyphomicrobium facile</name>
    <dbReference type="NCBI Taxonomy" id="51670"/>
    <lineage>
        <taxon>Bacteria</taxon>
        <taxon>Pseudomonadati</taxon>
        <taxon>Pseudomonadota</taxon>
        <taxon>Alphaproteobacteria</taxon>
        <taxon>Hyphomicrobiales</taxon>
        <taxon>Hyphomicrobiaceae</taxon>
        <taxon>Hyphomicrobium</taxon>
    </lineage>
</organism>
<accession>A0A1I7NTX5</accession>
<gene>
    <name evidence="1" type="ORF">SAMN04488557_3508</name>
</gene>